<dbReference type="InterPro" id="IPR004843">
    <property type="entry name" value="Calcineurin-like_PHP"/>
</dbReference>
<name>A0A562RNA3_9BRAD</name>
<keyword evidence="3" id="KW-1185">Reference proteome</keyword>
<dbReference type="Pfam" id="PF00149">
    <property type="entry name" value="Metallophos"/>
    <property type="match status" value="1"/>
</dbReference>
<organism evidence="2 3">
    <name type="scientific">Bradyrhizobium huanghuaihaiense</name>
    <dbReference type="NCBI Taxonomy" id="990078"/>
    <lineage>
        <taxon>Bacteria</taxon>
        <taxon>Pseudomonadati</taxon>
        <taxon>Pseudomonadota</taxon>
        <taxon>Alphaproteobacteria</taxon>
        <taxon>Hyphomicrobiales</taxon>
        <taxon>Nitrobacteraceae</taxon>
        <taxon>Bradyrhizobium</taxon>
    </lineage>
</organism>
<dbReference type="SUPFAM" id="SSF56300">
    <property type="entry name" value="Metallo-dependent phosphatases"/>
    <property type="match status" value="1"/>
</dbReference>
<reference evidence="2 3" key="1">
    <citation type="journal article" date="2015" name="Stand. Genomic Sci.">
        <title>Genomic Encyclopedia of Bacterial and Archaeal Type Strains, Phase III: the genomes of soil and plant-associated and newly described type strains.</title>
        <authorList>
            <person name="Whitman W.B."/>
            <person name="Woyke T."/>
            <person name="Klenk H.P."/>
            <person name="Zhou Y."/>
            <person name="Lilburn T.G."/>
            <person name="Beck B.J."/>
            <person name="De Vos P."/>
            <person name="Vandamme P."/>
            <person name="Eisen J.A."/>
            <person name="Garrity G."/>
            <person name="Hugenholtz P."/>
            <person name="Kyrpides N.C."/>
        </authorList>
    </citation>
    <scope>NUCLEOTIDE SEQUENCE [LARGE SCALE GENOMIC DNA]</scope>
    <source>
        <strain evidence="2 3">CGMCC 1.10948</strain>
    </source>
</reference>
<comment type="caution">
    <text evidence="2">The sequence shown here is derived from an EMBL/GenBank/DDBJ whole genome shotgun (WGS) entry which is preliminary data.</text>
</comment>
<dbReference type="EMBL" id="VLLA01000008">
    <property type="protein sequence ID" value="TWI70535.1"/>
    <property type="molecule type" value="Genomic_DNA"/>
</dbReference>
<dbReference type="InterPro" id="IPR029052">
    <property type="entry name" value="Metallo-depent_PP-like"/>
</dbReference>
<gene>
    <name evidence="2" type="ORF">IQ16_03708</name>
</gene>
<dbReference type="Gene3D" id="3.60.21.10">
    <property type="match status" value="1"/>
</dbReference>
<sequence>MSTFLTADCHFFHGAMLKFCPETRPYAGVEEMNDAMAAAWSGVRPTDEVIVVGDFAHRADPKDLRKLFDSLPGVKRLIKGNHDGPNTLSLPWASIHDVAYVTVDSTYCVLAHYPWRSWPRMKRGALMLYGHYHGRLPGNNQSCDIGVDVFGPAPVRLSQIKAHLATLPPLVDPESGDDFENDGVKP</sequence>
<dbReference type="AlphaFoldDB" id="A0A562RNA3"/>
<protein>
    <submittedName>
        <fullName evidence="2">Calcineurin-like phosphoesterase family protein</fullName>
    </submittedName>
</protein>
<accession>A0A562RNA3</accession>
<dbReference type="GO" id="GO:0016787">
    <property type="term" value="F:hydrolase activity"/>
    <property type="evidence" value="ECO:0007669"/>
    <property type="project" value="InterPro"/>
</dbReference>
<dbReference type="Proteomes" id="UP000316291">
    <property type="component" value="Unassembled WGS sequence"/>
</dbReference>
<evidence type="ECO:0000259" key="1">
    <source>
        <dbReference type="Pfam" id="PF00149"/>
    </source>
</evidence>
<dbReference type="OrthoDB" id="5380073at2"/>
<evidence type="ECO:0000313" key="3">
    <source>
        <dbReference type="Proteomes" id="UP000316291"/>
    </source>
</evidence>
<feature type="domain" description="Calcineurin-like phosphoesterase" evidence="1">
    <location>
        <begin position="4"/>
        <end position="97"/>
    </location>
</feature>
<evidence type="ECO:0000313" key="2">
    <source>
        <dbReference type="EMBL" id="TWI70535.1"/>
    </source>
</evidence>
<proteinExistence type="predicted"/>
<dbReference type="RefSeq" id="WP_063710349.1">
    <property type="nucleotide sequence ID" value="NZ_VLLA01000008.1"/>
</dbReference>